<dbReference type="Gene3D" id="3.60.10.10">
    <property type="entry name" value="Endonuclease/exonuclease/phosphatase"/>
    <property type="match status" value="1"/>
</dbReference>
<dbReference type="EMBL" id="CACRXK020003435">
    <property type="protein sequence ID" value="CAB3998767.1"/>
    <property type="molecule type" value="Genomic_DNA"/>
</dbReference>
<dbReference type="AlphaFoldDB" id="A0A6S7I1H9"/>
<keyword evidence="2" id="KW-1185">Reference proteome</keyword>
<dbReference type="PANTHER" id="PTHR33776">
    <property type="entry name" value="ENDO/EXONUCLEASE/PHOSPHATASE DOMAIN-CONTAINING PROTEIN"/>
    <property type="match status" value="1"/>
</dbReference>
<proteinExistence type="predicted"/>
<name>A0A6S7I1H9_PARCT</name>
<dbReference type="Proteomes" id="UP001152795">
    <property type="component" value="Unassembled WGS sequence"/>
</dbReference>
<evidence type="ECO:0000313" key="1">
    <source>
        <dbReference type="EMBL" id="CAB3998767.1"/>
    </source>
</evidence>
<reference evidence="1" key="1">
    <citation type="submission" date="2020-04" db="EMBL/GenBank/DDBJ databases">
        <authorList>
            <person name="Alioto T."/>
            <person name="Alioto T."/>
            <person name="Gomez Garrido J."/>
        </authorList>
    </citation>
    <scope>NUCLEOTIDE SEQUENCE</scope>
    <source>
        <strain evidence="1">A484AB</strain>
    </source>
</reference>
<dbReference type="PANTHER" id="PTHR33776:SF3">
    <property type="entry name" value="PHD-TYPE DOMAIN-CONTAINING PROTEIN"/>
    <property type="match status" value="1"/>
</dbReference>
<gene>
    <name evidence="1" type="ORF">PACLA_8A027649</name>
</gene>
<accession>A0A6S7I1H9</accession>
<dbReference type="OrthoDB" id="8772022at2759"/>
<protein>
    <submittedName>
        <fullName evidence="1">Uncharacterized protein</fullName>
    </submittedName>
</protein>
<dbReference type="InterPro" id="IPR036691">
    <property type="entry name" value="Endo/exonu/phosph_ase_sf"/>
</dbReference>
<dbReference type="SUPFAM" id="SSF56219">
    <property type="entry name" value="DNase I-like"/>
    <property type="match status" value="1"/>
</dbReference>
<comment type="caution">
    <text evidence="1">The sequence shown here is derived from an EMBL/GenBank/DDBJ whole genome shotgun (WGS) entry which is preliminary data.</text>
</comment>
<sequence length="186" mass="20874">MGTLLLTIVYLLECLENDKENLQRNGKQYVVPLVDDLCTGICKRFGEVMDDEQVIASSILISKFKANWTDDELQLQKEGQVGGGVALFAVDSLVVKRRHNLEIVGLEFLWVEFSASGSNFLCGVCYRPPDDNIISCSHFFDSFQKMLDIISLSPNKYKIVILGDFNAHYNKQIPSDSTEIGKQLTS</sequence>
<evidence type="ECO:0000313" key="2">
    <source>
        <dbReference type="Proteomes" id="UP001152795"/>
    </source>
</evidence>
<organism evidence="1 2">
    <name type="scientific">Paramuricea clavata</name>
    <name type="common">Red gorgonian</name>
    <name type="synonym">Violescent sea-whip</name>
    <dbReference type="NCBI Taxonomy" id="317549"/>
    <lineage>
        <taxon>Eukaryota</taxon>
        <taxon>Metazoa</taxon>
        <taxon>Cnidaria</taxon>
        <taxon>Anthozoa</taxon>
        <taxon>Octocorallia</taxon>
        <taxon>Malacalcyonacea</taxon>
        <taxon>Plexauridae</taxon>
        <taxon>Paramuricea</taxon>
    </lineage>
</organism>